<dbReference type="GO" id="GO:0030288">
    <property type="term" value="C:outer membrane-bounded periplasmic space"/>
    <property type="evidence" value="ECO:0007669"/>
    <property type="project" value="TreeGrafter"/>
</dbReference>
<keyword evidence="2 3" id="KW-0732">Signal</keyword>
<dbReference type="InterPro" id="IPR049784">
    <property type="entry name" value="ChvE-like"/>
</dbReference>
<dbReference type="RefSeq" id="WP_343068830.1">
    <property type="nucleotide sequence ID" value="NZ_BAAACU010000015.1"/>
</dbReference>
<dbReference type="CDD" id="cd19994">
    <property type="entry name" value="PBP1_ChvE"/>
    <property type="match status" value="1"/>
</dbReference>
<keyword evidence="6" id="KW-1185">Reference proteome</keyword>
<keyword evidence="5" id="KW-0762">Sugar transport</keyword>
<dbReference type="AlphaFoldDB" id="A0A841RS95"/>
<sequence length="362" mass="39432">MRKIMSLGVFIVVLLVLTACGGADGSSNNSDNSDTLIGISMPEKTLQRWVDDGNNMVEKFEELGYETDIQYAENDVDKQVEQIENMIVKGADVLVVAAIDGTALTNVLAQAEEQGVKIIAYDRLIMGTPVIDYYATFDNFRVGELQAGYIVDSLNLESEAGPFNMEVFGGSPDDNNANFFWDGAMSILQPYIDEGKLVIQSGQTEFQQAATMKWDGNAAKTRMENILSEAYGTGEVVDAVLAPNDGLARGIIQALKGVGYGSGDQPLPVITGQDAELASMKAIIAEEQSMTVFKDTRDLAAVAVDMTEALLNDEEAEVNDTETYDNGEKVVPSYLVEPVVVDLENYEEKILDSGYYTEEELQ</sequence>
<evidence type="ECO:0000313" key="5">
    <source>
        <dbReference type="EMBL" id="MBB6513814.1"/>
    </source>
</evidence>
<dbReference type="NCBIfam" id="NF040907">
    <property type="entry name" value="ChvE"/>
    <property type="match status" value="1"/>
</dbReference>
<feature type="chain" id="PRO_5039413338" evidence="3">
    <location>
        <begin position="22"/>
        <end position="362"/>
    </location>
</feature>
<evidence type="ECO:0000313" key="6">
    <source>
        <dbReference type="Proteomes" id="UP000572212"/>
    </source>
</evidence>
<dbReference type="Gene3D" id="3.40.50.2300">
    <property type="match status" value="2"/>
</dbReference>
<evidence type="ECO:0000256" key="1">
    <source>
        <dbReference type="ARBA" id="ARBA00004196"/>
    </source>
</evidence>
<evidence type="ECO:0000256" key="2">
    <source>
        <dbReference type="ARBA" id="ARBA00022729"/>
    </source>
</evidence>
<dbReference type="PANTHER" id="PTHR30036:SF1">
    <property type="entry name" value="D-XYLOSE-BINDING PERIPLASMIC PROTEIN"/>
    <property type="match status" value="1"/>
</dbReference>
<evidence type="ECO:0000259" key="4">
    <source>
        <dbReference type="Pfam" id="PF13407"/>
    </source>
</evidence>
<comment type="subcellular location">
    <subcellularLocation>
        <location evidence="1">Cell envelope</location>
    </subcellularLocation>
</comment>
<evidence type="ECO:0000256" key="3">
    <source>
        <dbReference type="SAM" id="SignalP"/>
    </source>
</evidence>
<dbReference type="PROSITE" id="PS51257">
    <property type="entry name" value="PROKAR_LIPOPROTEIN"/>
    <property type="match status" value="1"/>
</dbReference>
<dbReference type="Pfam" id="PF13407">
    <property type="entry name" value="Peripla_BP_4"/>
    <property type="match status" value="1"/>
</dbReference>
<accession>A0A841RS95</accession>
<feature type="domain" description="Periplasmic binding protein" evidence="4">
    <location>
        <begin position="37"/>
        <end position="314"/>
    </location>
</feature>
<dbReference type="InterPro" id="IPR050555">
    <property type="entry name" value="Bact_Solute-Bind_Prot2"/>
</dbReference>
<dbReference type="PANTHER" id="PTHR30036">
    <property type="entry name" value="D-XYLOSE-BINDING PERIPLASMIC PROTEIN"/>
    <property type="match status" value="1"/>
</dbReference>
<proteinExistence type="predicted"/>
<dbReference type="InterPro" id="IPR025997">
    <property type="entry name" value="SBP_2_dom"/>
</dbReference>
<feature type="signal peptide" evidence="3">
    <location>
        <begin position="1"/>
        <end position="21"/>
    </location>
</feature>
<keyword evidence="5" id="KW-0813">Transport</keyword>
<comment type="caution">
    <text evidence="5">The sequence shown here is derived from an EMBL/GenBank/DDBJ whole genome shotgun (WGS) entry which is preliminary data.</text>
</comment>
<protein>
    <submittedName>
        <fullName evidence="5">Putative multiple sugar transport system substrate-binding protein</fullName>
    </submittedName>
</protein>
<reference evidence="5 6" key="1">
    <citation type="submission" date="2020-08" db="EMBL/GenBank/DDBJ databases">
        <title>Genomic Encyclopedia of Type Strains, Phase IV (KMG-IV): sequencing the most valuable type-strain genomes for metagenomic binning, comparative biology and taxonomic classification.</title>
        <authorList>
            <person name="Goeker M."/>
        </authorList>
    </citation>
    <scope>NUCLEOTIDE SEQUENCE [LARGE SCALE GENOMIC DNA]</scope>
    <source>
        <strain evidence="5 6">DSM 11805</strain>
    </source>
</reference>
<dbReference type="EMBL" id="JACHON010000017">
    <property type="protein sequence ID" value="MBB6513814.1"/>
    <property type="molecule type" value="Genomic_DNA"/>
</dbReference>
<dbReference type="Proteomes" id="UP000572212">
    <property type="component" value="Unassembled WGS sequence"/>
</dbReference>
<dbReference type="GO" id="GO:0030246">
    <property type="term" value="F:carbohydrate binding"/>
    <property type="evidence" value="ECO:0007669"/>
    <property type="project" value="TreeGrafter"/>
</dbReference>
<dbReference type="InterPro" id="IPR028082">
    <property type="entry name" value="Peripla_BP_I"/>
</dbReference>
<organism evidence="5 6">
    <name type="scientific">Gracilibacillus halotolerans</name>
    <dbReference type="NCBI Taxonomy" id="74386"/>
    <lineage>
        <taxon>Bacteria</taxon>
        <taxon>Bacillati</taxon>
        <taxon>Bacillota</taxon>
        <taxon>Bacilli</taxon>
        <taxon>Bacillales</taxon>
        <taxon>Bacillaceae</taxon>
        <taxon>Gracilibacillus</taxon>
    </lineage>
</organism>
<gene>
    <name evidence="5" type="ORF">GGQ92_002633</name>
</gene>
<dbReference type="SUPFAM" id="SSF53822">
    <property type="entry name" value="Periplasmic binding protein-like I"/>
    <property type="match status" value="1"/>
</dbReference>
<name>A0A841RS95_9BACI</name>